<gene>
    <name evidence="2" type="ORF">A3A21_00605</name>
</gene>
<accession>A0A1F6BV83</accession>
<protein>
    <recommendedName>
        <fullName evidence="1">Transposase IS200-like domain-containing protein</fullName>
    </recommendedName>
</protein>
<dbReference type="InterPro" id="IPR036515">
    <property type="entry name" value="Transposase_17_sf"/>
</dbReference>
<dbReference type="Pfam" id="PF01797">
    <property type="entry name" value="Y1_Tnp"/>
    <property type="match status" value="1"/>
</dbReference>
<dbReference type="NCBIfam" id="NF033573">
    <property type="entry name" value="transpos_IS200"/>
    <property type="match status" value="1"/>
</dbReference>
<dbReference type="AlphaFoldDB" id="A0A1F6BV83"/>
<proteinExistence type="predicted"/>
<dbReference type="GO" id="GO:0003677">
    <property type="term" value="F:DNA binding"/>
    <property type="evidence" value="ECO:0007669"/>
    <property type="project" value="InterPro"/>
</dbReference>
<dbReference type="Gene3D" id="3.30.70.1290">
    <property type="entry name" value="Transposase IS200-like"/>
    <property type="match status" value="1"/>
</dbReference>
<dbReference type="PANTHER" id="PTHR33360">
    <property type="entry name" value="TRANSPOSASE FOR INSERTION SEQUENCE ELEMENT IS200"/>
    <property type="match status" value="1"/>
</dbReference>
<feature type="domain" description="Transposase IS200-like" evidence="1">
    <location>
        <begin position="22"/>
        <end position="141"/>
    </location>
</feature>
<dbReference type="Proteomes" id="UP000176996">
    <property type="component" value="Unassembled WGS sequence"/>
</dbReference>
<organism evidence="2 3">
    <name type="scientific">Candidatus Jorgensenbacteria bacterium RIFCSPLOWO2_01_FULL_45_25b</name>
    <dbReference type="NCBI Taxonomy" id="1798471"/>
    <lineage>
        <taxon>Bacteria</taxon>
        <taxon>Candidatus Joergenseniibacteriota</taxon>
    </lineage>
</organism>
<dbReference type="PANTHER" id="PTHR33360:SF2">
    <property type="entry name" value="TRANSPOSASE FOR INSERTION SEQUENCE ELEMENT IS200"/>
    <property type="match status" value="1"/>
</dbReference>
<dbReference type="EMBL" id="MFKK01000026">
    <property type="protein sequence ID" value="OGG40447.1"/>
    <property type="molecule type" value="Genomic_DNA"/>
</dbReference>
<evidence type="ECO:0000313" key="2">
    <source>
        <dbReference type="EMBL" id="OGG40447.1"/>
    </source>
</evidence>
<name>A0A1F6BV83_9BACT</name>
<evidence type="ECO:0000259" key="1">
    <source>
        <dbReference type="SMART" id="SM01321"/>
    </source>
</evidence>
<dbReference type="GO" id="GO:0004803">
    <property type="term" value="F:transposase activity"/>
    <property type="evidence" value="ECO:0007669"/>
    <property type="project" value="InterPro"/>
</dbReference>
<dbReference type="InterPro" id="IPR002686">
    <property type="entry name" value="Transposase_17"/>
</dbReference>
<dbReference type="SMART" id="SM01321">
    <property type="entry name" value="Y1_Tnp"/>
    <property type="match status" value="1"/>
</dbReference>
<sequence length="155" mass="18364">MGITYAICYAVSMRVRQLNHSVYQTEYHLVWGTLYRRKFLKYYVRQELVKKLYQIQKKYPGWYFTKINTGDDHVHLLMEIPPKYSIANVVSAIKSQTSVYLREKFKFISEIYDGKGVWGTGYFVSTVGLNEENIKKYIERQNAFDRGFDLTGELE</sequence>
<dbReference type="SUPFAM" id="SSF143422">
    <property type="entry name" value="Transposase IS200-like"/>
    <property type="match status" value="1"/>
</dbReference>
<dbReference type="GO" id="GO:0006313">
    <property type="term" value="P:DNA transposition"/>
    <property type="evidence" value="ECO:0007669"/>
    <property type="project" value="InterPro"/>
</dbReference>
<evidence type="ECO:0000313" key="3">
    <source>
        <dbReference type="Proteomes" id="UP000176996"/>
    </source>
</evidence>
<reference evidence="2 3" key="1">
    <citation type="journal article" date="2016" name="Nat. Commun.">
        <title>Thousands of microbial genomes shed light on interconnected biogeochemical processes in an aquifer system.</title>
        <authorList>
            <person name="Anantharaman K."/>
            <person name="Brown C.T."/>
            <person name="Hug L.A."/>
            <person name="Sharon I."/>
            <person name="Castelle C.J."/>
            <person name="Probst A.J."/>
            <person name="Thomas B.C."/>
            <person name="Singh A."/>
            <person name="Wilkins M.J."/>
            <person name="Karaoz U."/>
            <person name="Brodie E.L."/>
            <person name="Williams K.H."/>
            <person name="Hubbard S.S."/>
            <person name="Banfield J.F."/>
        </authorList>
    </citation>
    <scope>NUCLEOTIDE SEQUENCE [LARGE SCALE GENOMIC DNA]</scope>
</reference>
<comment type="caution">
    <text evidence="2">The sequence shown here is derived from an EMBL/GenBank/DDBJ whole genome shotgun (WGS) entry which is preliminary data.</text>
</comment>